<accession>A0A1G7QTL6</accession>
<feature type="chain" id="PRO_5011432340" description="Peptidase inhibitor family I36" evidence="1">
    <location>
        <begin position="33"/>
        <end position="118"/>
    </location>
</feature>
<dbReference type="AlphaFoldDB" id="A0A1G7QTL6"/>
<reference evidence="2 3" key="1">
    <citation type="submission" date="2016-10" db="EMBL/GenBank/DDBJ databases">
        <authorList>
            <person name="de Groot N.N."/>
        </authorList>
    </citation>
    <scope>NUCLEOTIDE SEQUENCE [LARGE SCALE GENOMIC DNA]</scope>
    <source>
        <strain evidence="2 3">CGMCC 4.1859</strain>
    </source>
</reference>
<gene>
    <name evidence="2" type="ORF">SAMN05216260_113121</name>
</gene>
<proteinExistence type="predicted"/>
<feature type="signal peptide" evidence="1">
    <location>
        <begin position="1"/>
        <end position="32"/>
    </location>
</feature>
<evidence type="ECO:0008006" key="4">
    <source>
        <dbReference type="Google" id="ProtNLM"/>
    </source>
</evidence>
<organism evidence="2 3">
    <name type="scientific">Streptomyces griseoaurantiacus</name>
    <dbReference type="NCBI Taxonomy" id="68213"/>
    <lineage>
        <taxon>Bacteria</taxon>
        <taxon>Bacillati</taxon>
        <taxon>Actinomycetota</taxon>
        <taxon>Actinomycetes</taxon>
        <taxon>Kitasatosporales</taxon>
        <taxon>Streptomycetaceae</taxon>
        <taxon>Streptomyces</taxon>
        <taxon>Streptomyces aurantiacus group</taxon>
    </lineage>
</organism>
<evidence type="ECO:0000256" key="1">
    <source>
        <dbReference type="SAM" id="SignalP"/>
    </source>
</evidence>
<dbReference type="EMBL" id="FNAX01000013">
    <property type="protein sequence ID" value="SDG01857.1"/>
    <property type="molecule type" value="Genomic_DNA"/>
</dbReference>
<name>A0A1G7QTL6_9ACTN</name>
<keyword evidence="1" id="KW-0732">Signal</keyword>
<dbReference type="Proteomes" id="UP000198614">
    <property type="component" value="Unassembled WGS sequence"/>
</dbReference>
<evidence type="ECO:0000313" key="3">
    <source>
        <dbReference type="Proteomes" id="UP000198614"/>
    </source>
</evidence>
<sequence length="118" mass="12186">MRTLRRIAAAVAVPVAAGAAVALLPATAQASAAGGTLTLCSRGSYASQIEFPNRGHWISDLVQPGQCRNVANIGNSGVEQVNVDSAGGGYIASFQWDISRTLTINTIDTSSGKSFYLS</sequence>
<protein>
    <recommendedName>
        <fullName evidence="4">Peptidase inhibitor family I36</fullName>
    </recommendedName>
</protein>
<evidence type="ECO:0000313" key="2">
    <source>
        <dbReference type="EMBL" id="SDG01857.1"/>
    </source>
</evidence>